<dbReference type="KEGG" id="lak:106176482"/>
<keyword evidence="8 12" id="KW-1133">Transmembrane helix</keyword>
<dbReference type="GeneID" id="106176482"/>
<keyword evidence="15" id="KW-1185">Reference proteome</keyword>
<dbReference type="PANTHER" id="PTHR48438:SF1">
    <property type="entry name" value="ALPHA-(1,3)-FUCOSYLTRANSFERASE C-RELATED"/>
    <property type="match status" value="1"/>
</dbReference>
<protein>
    <recommendedName>
        <fullName evidence="12">Fucosyltransferase</fullName>
        <ecNumber evidence="12">2.4.1.-</ecNumber>
    </recommendedName>
</protein>
<organism evidence="15 16">
    <name type="scientific">Lingula anatina</name>
    <name type="common">Brachiopod</name>
    <name type="synonym">Lingula unguis</name>
    <dbReference type="NCBI Taxonomy" id="7574"/>
    <lineage>
        <taxon>Eukaryota</taxon>
        <taxon>Metazoa</taxon>
        <taxon>Spiralia</taxon>
        <taxon>Lophotrochozoa</taxon>
        <taxon>Brachiopoda</taxon>
        <taxon>Linguliformea</taxon>
        <taxon>Lingulata</taxon>
        <taxon>Lingulida</taxon>
        <taxon>Linguloidea</taxon>
        <taxon>Lingulidae</taxon>
        <taxon>Lingula</taxon>
    </lineage>
</organism>
<evidence type="ECO:0000256" key="5">
    <source>
        <dbReference type="ARBA" id="ARBA00022679"/>
    </source>
</evidence>
<evidence type="ECO:0000313" key="15">
    <source>
        <dbReference type="Proteomes" id="UP000085678"/>
    </source>
</evidence>
<evidence type="ECO:0000256" key="11">
    <source>
        <dbReference type="ARBA" id="ARBA00023180"/>
    </source>
</evidence>
<dbReference type="AlphaFoldDB" id="A0A1S3JW94"/>
<evidence type="ECO:0000256" key="3">
    <source>
        <dbReference type="ARBA" id="ARBA00008919"/>
    </source>
</evidence>
<evidence type="ECO:0000256" key="9">
    <source>
        <dbReference type="ARBA" id="ARBA00023034"/>
    </source>
</evidence>
<feature type="transmembrane region" description="Helical" evidence="12">
    <location>
        <begin position="56"/>
        <end position="74"/>
    </location>
</feature>
<dbReference type="InterPro" id="IPR038577">
    <property type="entry name" value="GT10-like_C_sf"/>
</dbReference>
<keyword evidence="10 12" id="KW-0472">Membrane</keyword>
<feature type="domain" description="Fucosyltransferase C-terminal" evidence="13">
    <location>
        <begin position="322"/>
        <end position="495"/>
    </location>
</feature>
<dbReference type="InParanoid" id="A0A1S3JW94"/>
<evidence type="ECO:0000256" key="12">
    <source>
        <dbReference type="RuleBase" id="RU003832"/>
    </source>
</evidence>
<evidence type="ECO:0000313" key="16">
    <source>
        <dbReference type="RefSeq" id="XP_013414341.1"/>
    </source>
</evidence>
<gene>
    <name evidence="16" type="primary">LOC106176482</name>
</gene>
<evidence type="ECO:0000256" key="7">
    <source>
        <dbReference type="ARBA" id="ARBA00022968"/>
    </source>
</evidence>
<comment type="pathway">
    <text evidence="2">Protein modification; protein glycosylation.</text>
</comment>
<dbReference type="PANTHER" id="PTHR48438">
    <property type="entry name" value="ALPHA-(1,3)-FUCOSYLTRANSFERASE C-RELATED"/>
    <property type="match status" value="1"/>
</dbReference>
<comment type="subcellular location">
    <subcellularLocation>
        <location evidence="1">Golgi apparatus membrane</location>
        <topology evidence="1">Single-pass type II membrane protein</topology>
    </subcellularLocation>
    <subcellularLocation>
        <location evidence="12">Golgi apparatus</location>
        <location evidence="12">Golgi stack membrane</location>
        <topology evidence="12">Single-pass type II membrane protein</topology>
    </subcellularLocation>
</comment>
<feature type="domain" description="Fucosyltransferase N-terminal" evidence="14">
    <location>
        <begin position="221"/>
        <end position="300"/>
    </location>
</feature>
<dbReference type="SUPFAM" id="SSF53756">
    <property type="entry name" value="UDP-Glycosyltransferase/glycogen phosphorylase"/>
    <property type="match status" value="1"/>
</dbReference>
<dbReference type="GO" id="GO:0000139">
    <property type="term" value="C:Golgi membrane"/>
    <property type="evidence" value="ECO:0007669"/>
    <property type="project" value="UniProtKB-SubCell"/>
</dbReference>
<dbReference type="Proteomes" id="UP000085678">
    <property type="component" value="Unplaced"/>
</dbReference>
<keyword evidence="4 12" id="KW-0328">Glycosyltransferase</keyword>
<keyword evidence="5 12" id="KW-0808">Transferase</keyword>
<dbReference type="FunCoup" id="A0A1S3JW94">
    <property type="interactions" value="92"/>
</dbReference>
<keyword evidence="9 12" id="KW-0333">Golgi apparatus</keyword>
<keyword evidence="7" id="KW-0735">Signal-anchor</keyword>
<evidence type="ECO:0000259" key="14">
    <source>
        <dbReference type="Pfam" id="PF17039"/>
    </source>
</evidence>
<dbReference type="GO" id="GO:0008417">
    <property type="term" value="F:fucosyltransferase activity"/>
    <property type="evidence" value="ECO:0007669"/>
    <property type="project" value="InterPro"/>
</dbReference>
<dbReference type="Pfam" id="PF17039">
    <property type="entry name" value="Glyco_tran_10_N"/>
    <property type="match status" value="1"/>
</dbReference>
<dbReference type="RefSeq" id="XP_013414341.1">
    <property type="nucleotide sequence ID" value="XM_013558887.2"/>
</dbReference>
<reference evidence="16" key="1">
    <citation type="submission" date="2025-08" db="UniProtKB">
        <authorList>
            <consortium name="RefSeq"/>
        </authorList>
    </citation>
    <scope>IDENTIFICATION</scope>
    <source>
        <tissue evidence="16">Gonads</tissue>
    </source>
</reference>
<keyword evidence="11" id="KW-0325">Glycoprotein</keyword>
<dbReference type="OrthoDB" id="427096at2759"/>
<keyword evidence="6 12" id="KW-0812">Transmembrane</keyword>
<evidence type="ECO:0000256" key="2">
    <source>
        <dbReference type="ARBA" id="ARBA00004922"/>
    </source>
</evidence>
<evidence type="ECO:0000256" key="8">
    <source>
        <dbReference type="ARBA" id="ARBA00022989"/>
    </source>
</evidence>
<dbReference type="STRING" id="7574.A0A1S3JW94"/>
<sequence length="521" mass="60335">MENMPLFLPQTGCWKRWATSVFSFLSWVTGGWRQQDNSTGVAQHSRAAMRFYLRRVAVLVLSTVLVLVMVNLYLRESWRALEVDRLFIQDHAEDGVIRHKFHDHITFQNDEEGGSDKKTLNEYTREDRGNKIDSDINIKSQDDFDSVLIQKMLKSPNPYGRNLVRKVWYDPKYDNDRIVAQLGFVPDLAKKNKGSTTKLKKVMVYTGLPGDVPTGQSRLIKDECPVKTCHMTDNRQDAADADAILFMNHISRPWHKKPPNQVWIVFLLESPSHTPSLSGMKDMINWTATYRHDSTIVAPYEVYVPYNASVLSKPLTKNYAAGKTKKVAWFVSNCGARNGRRQYAEELGKYIQVDIYGACGDKRCPRSDKKCFEMLDTDYKFYLSFENSNCRDYITEKFYVNGLGHDVLPITMGAHPDDYKRVAPPHSYINVDDFESPKALAEYLHELDKNDDLYNEYFRWKGTMRTINTYFWCRLCAMVHEAENHHTWYENVDDWWRGQGVCSTGRWKDGSSYLSNSQKGS</sequence>
<evidence type="ECO:0000256" key="6">
    <source>
        <dbReference type="ARBA" id="ARBA00022692"/>
    </source>
</evidence>
<dbReference type="InterPro" id="IPR055270">
    <property type="entry name" value="Glyco_tran_10_C"/>
</dbReference>
<dbReference type="Gene3D" id="3.40.50.11660">
    <property type="entry name" value="Glycosyl transferase family 10, C-terminal domain"/>
    <property type="match status" value="1"/>
</dbReference>
<dbReference type="FunFam" id="3.40.50.11660:FF:000004">
    <property type="entry name" value="Glycoprotein 3-alpha-L-fucosyltransferase A"/>
    <property type="match status" value="1"/>
</dbReference>
<evidence type="ECO:0000259" key="13">
    <source>
        <dbReference type="Pfam" id="PF00852"/>
    </source>
</evidence>
<dbReference type="Pfam" id="PF00852">
    <property type="entry name" value="Glyco_transf_10"/>
    <property type="match status" value="1"/>
</dbReference>
<dbReference type="UniPathway" id="UPA00378"/>
<dbReference type="GO" id="GO:0032580">
    <property type="term" value="C:Golgi cisterna membrane"/>
    <property type="evidence" value="ECO:0007669"/>
    <property type="project" value="UniProtKB-SubCell"/>
</dbReference>
<accession>A0A1S3JW94</accession>
<dbReference type="InterPro" id="IPR031481">
    <property type="entry name" value="Glyco_tran_10_N"/>
</dbReference>
<comment type="similarity">
    <text evidence="3 12">Belongs to the glycosyltransferase 10 family.</text>
</comment>
<proteinExistence type="inferred from homology"/>
<evidence type="ECO:0000256" key="10">
    <source>
        <dbReference type="ARBA" id="ARBA00023136"/>
    </source>
</evidence>
<dbReference type="InterPro" id="IPR001503">
    <property type="entry name" value="Glyco_trans_10"/>
</dbReference>
<evidence type="ECO:0000256" key="1">
    <source>
        <dbReference type="ARBA" id="ARBA00004323"/>
    </source>
</evidence>
<dbReference type="EC" id="2.4.1.-" evidence="12"/>
<evidence type="ECO:0000256" key="4">
    <source>
        <dbReference type="ARBA" id="ARBA00022676"/>
    </source>
</evidence>
<name>A0A1S3JW94_LINAN</name>